<evidence type="ECO:0000313" key="2">
    <source>
        <dbReference type="EMBL" id="SNT74567.1"/>
    </source>
</evidence>
<feature type="transmembrane region" description="Helical" evidence="1">
    <location>
        <begin position="197"/>
        <end position="215"/>
    </location>
</feature>
<keyword evidence="1" id="KW-1133">Transmembrane helix</keyword>
<evidence type="ECO:0000313" key="3">
    <source>
        <dbReference type="Proteomes" id="UP000198346"/>
    </source>
</evidence>
<keyword evidence="1" id="KW-0472">Membrane</keyword>
<keyword evidence="1" id="KW-0812">Transmembrane</keyword>
<proteinExistence type="predicted"/>
<feature type="transmembrane region" description="Helical" evidence="1">
    <location>
        <begin position="142"/>
        <end position="159"/>
    </location>
</feature>
<feature type="transmembrane region" description="Helical" evidence="1">
    <location>
        <begin position="166"/>
        <end position="185"/>
    </location>
</feature>
<dbReference type="OrthoDB" id="9770600at2"/>
<feature type="transmembrane region" description="Helical" evidence="1">
    <location>
        <begin position="227"/>
        <end position="251"/>
    </location>
</feature>
<sequence>MSETTQIRAAAPKPAVPPSGEEELRFIRNFHDVFLSIGLAMFAAGLAIASVLLIRGLVGGADESAWRRATAIIAAVAFADAVVMWLLAEIFARTRRLFLPSIVILLAFGGFLFCGLAATYALIFLDANIENLEKPLSELRGLPLFLSGGVTLGIFAYYFRTKLPFAMGYGALALAGTAIAYLFFAAPELVAQHALKLQLAAGAFLFVLGVAYDARDPARRTRYSDNGFWLHFFAAPLIFFSVTAMVVSPAQAFSGEAYPAAATLAVVIAFALVSLLINRRALLVSGLLSAVASVWVLVSKTGLDGAWTAALTLLILGGAMVLLGGGWHAVRRVLVAPFPKSGPISRIIPPEPPRGSASE</sequence>
<dbReference type="Proteomes" id="UP000198346">
    <property type="component" value="Unassembled WGS sequence"/>
</dbReference>
<dbReference type="RefSeq" id="WP_089412706.1">
    <property type="nucleotide sequence ID" value="NZ_FZQA01000005.1"/>
</dbReference>
<keyword evidence="3" id="KW-1185">Reference proteome</keyword>
<name>A0A239PY26_9PROT</name>
<gene>
    <name evidence="2" type="ORF">SAMN06297382_2248</name>
</gene>
<feature type="transmembrane region" description="Helical" evidence="1">
    <location>
        <begin position="97"/>
        <end position="122"/>
    </location>
</feature>
<feature type="transmembrane region" description="Helical" evidence="1">
    <location>
        <begin position="281"/>
        <end position="298"/>
    </location>
</feature>
<feature type="transmembrane region" description="Helical" evidence="1">
    <location>
        <begin position="33"/>
        <end position="57"/>
    </location>
</feature>
<protein>
    <submittedName>
        <fullName evidence="2">Uncharacterized protein</fullName>
    </submittedName>
</protein>
<dbReference type="EMBL" id="FZQA01000005">
    <property type="protein sequence ID" value="SNT74567.1"/>
    <property type="molecule type" value="Genomic_DNA"/>
</dbReference>
<feature type="transmembrane region" description="Helical" evidence="1">
    <location>
        <begin position="257"/>
        <end position="276"/>
    </location>
</feature>
<feature type="transmembrane region" description="Helical" evidence="1">
    <location>
        <begin position="310"/>
        <end position="330"/>
    </location>
</feature>
<feature type="transmembrane region" description="Helical" evidence="1">
    <location>
        <begin position="69"/>
        <end position="88"/>
    </location>
</feature>
<reference evidence="2 3" key="1">
    <citation type="submission" date="2017-07" db="EMBL/GenBank/DDBJ databases">
        <authorList>
            <person name="Sun Z.S."/>
            <person name="Albrecht U."/>
            <person name="Echele G."/>
            <person name="Lee C.C."/>
        </authorList>
    </citation>
    <scope>NUCLEOTIDE SEQUENCE [LARGE SCALE GENOMIC DNA]</scope>
    <source>
        <strain evidence="2 3">CGMCC 1.12710</strain>
    </source>
</reference>
<organism evidence="2 3">
    <name type="scientific">Amphiplicatus metriothermophilus</name>
    <dbReference type="NCBI Taxonomy" id="1519374"/>
    <lineage>
        <taxon>Bacteria</taxon>
        <taxon>Pseudomonadati</taxon>
        <taxon>Pseudomonadota</taxon>
        <taxon>Alphaproteobacteria</taxon>
        <taxon>Parvularculales</taxon>
        <taxon>Parvularculaceae</taxon>
        <taxon>Amphiplicatus</taxon>
    </lineage>
</organism>
<dbReference type="AlphaFoldDB" id="A0A239PY26"/>
<evidence type="ECO:0000256" key="1">
    <source>
        <dbReference type="SAM" id="Phobius"/>
    </source>
</evidence>
<accession>A0A239PY26</accession>